<keyword evidence="12" id="KW-1185">Reference proteome</keyword>
<protein>
    <submittedName>
        <fullName evidence="11">Secreted subtilisin-like serine protease sub4</fullName>
    </submittedName>
</protein>
<dbReference type="PROSITE" id="PS00137">
    <property type="entry name" value="SUBTILASE_HIS"/>
    <property type="match status" value="1"/>
</dbReference>
<organism evidence="11 12">
    <name type="scientific">Linnemannia schmuckeri</name>
    <dbReference type="NCBI Taxonomy" id="64567"/>
    <lineage>
        <taxon>Eukaryota</taxon>
        <taxon>Fungi</taxon>
        <taxon>Fungi incertae sedis</taxon>
        <taxon>Mucoromycota</taxon>
        <taxon>Mortierellomycotina</taxon>
        <taxon>Mortierellomycetes</taxon>
        <taxon>Mortierellales</taxon>
        <taxon>Mortierellaceae</taxon>
        <taxon>Linnemannia</taxon>
    </lineage>
</organism>
<feature type="active site" description="Charge relay system" evidence="5">
    <location>
        <position position="487"/>
    </location>
</feature>
<keyword evidence="8" id="KW-0812">Transmembrane</keyword>
<evidence type="ECO:0000256" key="1">
    <source>
        <dbReference type="ARBA" id="ARBA00011073"/>
    </source>
</evidence>
<dbReference type="GO" id="GO:0005615">
    <property type="term" value="C:extracellular space"/>
    <property type="evidence" value="ECO:0007669"/>
    <property type="project" value="TreeGrafter"/>
</dbReference>
<evidence type="ECO:0000256" key="3">
    <source>
        <dbReference type="ARBA" id="ARBA00022801"/>
    </source>
</evidence>
<dbReference type="InterPro" id="IPR023828">
    <property type="entry name" value="Peptidase_S8_Ser-AS"/>
</dbReference>
<sequence length="658" mass="69863">MKVACLLPLPLLLVPFTHAADYLIRFKEGAAPTTQQNGVSRIEHFATVQSAGGAHPKFDYHSKELSLTVLSLSQAKALASHGGKNNKHHHGKSKAQIESTATVEEAGEDEAAVQIKSKGRWFTFDDSEFHVWHGDFSEAEAELLAQDAGVEMIEKDIVIRFPELEQYNNKTAMARKVMNLEQAYDLVDEQLSALELKSSGKKKTEENDAEVHIPNIDEKESSHHKSGKKAHLASELVHPIIVKDIPGPNNAYTIQQRAPSWGLPRVSQRALPLSADYLYPNSAGQGIDVYVIDTGINVRHVDFEGRARWGVTTVPGAPNSDDNGHGTFVAGIVGSRTFGVAKKVNLIAVKGLNKEGTSTLSQILAALDWVIKQNASSSNHRNVVNLSLGAGYSKVLNSAVDALVQSGLFIVAAAGNGNDRNIGQNACNYSPASAPTAFTVGSTNINDQISSFSNYGQCVNIYAPGERVRSTWIGPSNREIYTDSGTSFSAPNVAGIAALIMGAERGDRSDGSWSPKSIGNRILQLGTRNVIRGFKGPTNTNILAFNGVGIIDTGNNNNSNSNDGNNGNDENNGDNNSGGGGGNDNNNGGNDGDNGGSGDGDNGPYVPPFENNGTTPRYVNGAASVSSTSNHGPTLSVLQTLTILFTVGATFVSVLFSL</sequence>
<feature type="region of interest" description="Disordered" evidence="7">
    <location>
        <begin position="556"/>
        <end position="630"/>
    </location>
</feature>
<dbReference type="SUPFAM" id="SSF52743">
    <property type="entry name" value="Subtilisin-like"/>
    <property type="match status" value="1"/>
</dbReference>
<keyword evidence="8" id="KW-0472">Membrane</keyword>
<dbReference type="PROSITE" id="PS00138">
    <property type="entry name" value="SUBTILASE_SER"/>
    <property type="match status" value="1"/>
</dbReference>
<evidence type="ECO:0000256" key="6">
    <source>
        <dbReference type="RuleBase" id="RU003355"/>
    </source>
</evidence>
<evidence type="ECO:0000256" key="7">
    <source>
        <dbReference type="SAM" id="MobiDB-lite"/>
    </source>
</evidence>
<dbReference type="PANTHER" id="PTHR43806:SF11">
    <property type="entry name" value="CEREVISIN-RELATED"/>
    <property type="match status" value="1"/>
</dbReference>
<gene>
    <name evidence="11" type="primary">SUB4</name>
    <name evidence="11" type="ORF">BG015_010455</name>
</gene>
<dbReference type="PROSITE" id="PS00136">
    <property type="entry name" value="SUBTILASE_ASP"/>
    <property type="match status" value="1"/>
</dbReference>
<keyword evidence="8" id="KW-1133">Transmembrane helix</keyword>
<dbReference type="FunFam" id="3.40.50.200:FF:000007">
    <property type="entry name" value="Subtilisin-like serine protease"/>
    <property type="match status" value="1"/>
</dbReference>
<dbReference type="Proteomes" id="UP000748756">
    <property type="component" value="Unassembled WGS sequence"/>
</dbReference>
<dbReference type="InterPro" id="IPR034193">
    <property type="entry name" value="PCSK9_ProteinaseK-like"/>
</dbReference>
<dbReference type="InterPro" id="IPR050131">
    <property type="entry name" value="Peptidase_S8_subtilisin-like"/>
</dbReference>
<feature type="active site" description="Charge relay system" evidence="5">
    <location>
        <position position="293"/>
    </location>
</feature>
<dbReference type="InterPro" id="IPR000209">
    <property type="entry name" value="Peptidase_S8/S53_dom"/>
</dbReference>
<dbReference type="EMBL" id="JAAAUQ010000748">
    <property type="protein sequence ID" value="KAF9147839.1"/>
    <property type="molecule type" value="Genomic_DNA"/>
</dbReference>
<dbReference type="CDD" id="cd04077">
    <property type="entry name" value="Peptidases_S8_PCSK9_ProteinaseK_like"/>
    <property type="match status" value="1"/>
</dbReference>
<dbReference type="GO" id="GO:0006508">
    <property type="term" value="P:proteolysis"/>
    <property type="evidence" value="ECO:0007669"/>
    <property type="project" value="UniProtKB-KW"/>
</dbReference>
<dbReference type="PRINTS" id="PR00723">
    <property type="entry name" value="SUBTILISIN"/>
</dbReference>
<feature type="compositionally biased region" description="Low complexity" evidence="7">
    <location>
        <begin position="556"/>
        <end position="575"/>
    </location>
</feature>
<feature type="compositionally biased region" description="Polar residues" evidence="7">
    <location>
        <begin position="611"/>
        <end position="630"/>
    </location>
</feature>
<evidence type="ECO:0000259" key="10">
    <source>
        <dbReference type="Pfam" id="PF00082"/>
    </source>
</evidence>
<dbReference type="OrthoDB" id="206201at2759"/>
<keyword evidence="9" id="KW-0732">Signal</keyword>
<dbReference type="InterPro" id="IPR022398">
    <property type="entry name" value="Peptidase_S8_His-AS"/>
</dbReference>
<proteinExistence type="inferred from homology"/>
<comment type="caution">
    <text evidence="11">The sequence shown here is derived from an EMBL/GenBank/DDBJ whole genome shotgun (WGS) entry which is preliminary data.</text>
</comment>
<evidence type="ECO:0000256" key="4">
    <source>
        <dbReference type="ARBA" id="ARBA00022825"/>
    </source>
</evidence>
<feature type="chain" id="PRO_5040225325" evidence="9">
    <location>
        <begin position="20"/>
        <end position="658"/>
    </location>
</feature>
<keyword evidence="4 5" id="KW-0720">Serine protease</keyword>
<dbReference type="Gene3D" id="3.40.50.200">
    <property type="entry name" value="Peptidase S8/S53 domain"/>
    <property type="match status" value="1"/>
</dbReference>
<dbReference type="GO" id="GO:0004252">
    <property type="term" value="F:serine-type endopeptidase activity"/>
    <property type="evidence" value="ECO:0007669"/>
    <property type="project" value="UniProtKB-UniRule"/>
</dbReference>
<dbReference type="Pfam" id="PF00082">
    <property type="entry name" value="Peptidase_S8"/>
    <property type="match status" value="1"/>
</dbReference>
<feature type="active site" description="Charge relay system" evidence="5">
    <location>
        <position position="325"/>
    </location>
</feature>
<keyword evidence="2 5" id="KW-0645">Protease</keyword>
<feature type="transmembrane region" description="Helical" evidence="8">
    <location>
        <begin position="637"/>
        <end position="656"/>
    </location>
</feature>
<evidence type="ECO:0000256" key="8">
    <source>
        <dbReference type="SAM" id="Phobius"/>
    </source>
</evidence>
<dbReference type="InterPro" id="IPR036852">
    <property type="entry name" value="Peptidase_S8/S53_dom_sf"/>
</dbReference>
<dbReference type="PROSITE" id="PS51892">
    <property type="entry name" value="SUBTILASE"/>
    <property type="match status" value="1"/>
</dbReference>
<dbReference type="AlphaFoldDB" id="A0A9P5V8K6"/>
<evidence type="ECO:0000313" key="11">
    <source>
        <dbReference type="EMBL" id="KAF9147839.1"/>
    </source>
</evidence>
<feature type="domain" description="Peptidase S8/S53" evidence="10">
    <location>
        <begin position="284"/>
        <end position="517"/>
    </location>
</feature>
<feature type="signal peptide" evidence="9">
    <location>
        <begin position="1"/>
        <end position="19"/>
    </location>
</feature>
<comment type="similarity">
    <text evidence="1 5 6">Belongs to the peptidase S8 family.</text>
</comment>
<reference evidence="11" key="1">
    <citation type="journal article" date="2020" name="Fungal Divers.">
        <title>Resolving the Mortierellaceae phylogeny through synthesis of multi-gene phylogenetics and phylogenomics.</title>
        <authorList>
            <person name="Vandepol N."/>
            <person name="Liber J."/>
            <person name="Desiro A."/>
            <person name="Na H."/>
            <person name="Kennedy M."/>
            <person name="Barry K."/>
            <person name="Grigoriev I.V."/>
            <person name="Miller A.N."/>
            <person name="O'Donnell K."/>
            <person name="Stajich J.E."/>
            <person name="Bonito G."/>
        </authorList>
    </citation>
    <scope>NUCLEOTIDE SEQUENCE</scope>
    <source>
        <strain evidence="11">NRRL 6426</strain>
    </source>
</reference>
<dbReference type="PANTHER" id="PTHR43806">
    <property type="entry name" value="PEPTIDASE S8"/>
    <property type="match status" value="1"/>
</dbReference>
<evidence type="ECO:0000256" key="2">
    <source>
        <dbReference type="ARBA" id="ARBA00022670"/>
    </source>
</evidence>
<dbReference type="InterPro" id="IPR015500">
    <property type="entry name" value="Peptidase_S8_subtilisin-rel"/>
</dbReference>
<evidence type="ECO:0000313" key="12">
    <source>
        <dbReference type="Proteomes" id="UP000748756"/>
    </source>
</evidence>
<dbReference type="InterPro" id="IPR023827">
    <property type="entry name" value="Peptidase_S8_Asp-AS"/>
</dbReference>
<keyword evidence="3 5" id="KW-0378">Hydrolase</keyword>
<feature type="compositionally biased region" description="Gly residues" evidence="7">
    <location>
        <begin position="576"/>
        <end position="601"/>
    </location>
</feature>
<evidence type="ECO:0000256" key="9">
    <source>
        <dbReference type="SAM" id="SignalP"/>
    </source>
</evidence>
<name>A0A9P5V8K6_9FUNG</name>
<accession>A0A9P5V8K6</accession>
<evidence type="ECO:0000256" key="5">
    <source>
        <dbReference type="PROSITE-ProRule" id="PRU01240"/>
    </source>
</evidence>